<feature type="transmembrane region" description="Helical" evidence="9">
    <location>
        <begin position="184"/>
        <end position="204"/>
    </location>
</feature>
<dbReference type="Proteomes" id="UP000134642">
    <property type="component" value="Segment"/>
</dbReference>
<keyword evidence="2 9" id="KW-0812">Transmembrane</keyword>
<protein>
    <submittedName>
        <fullName evidence="10">Myristylated IMV envelope protein</fullName>
    </submittedName>
</protein>
<dbReference type="InterPro" id="IPR003472">
    <property type="entry name" value="Virion_mem_poxvirus_L1"/>
</dbReference>
<accession>A0A075CL66</accession>
<evidence type="ECO:0000256" key="2">
    <source>
        <dbReference type="ARBA" id="ARBA00022692"/>
    </source>
</evidence>
<proteinExistence type="predicted"/>
<dbReference type="Pfam" id="PF02442">
    <property type="entry name" value="L1R_F9L"/>
    <property type="match status" value="1"/>
</dbReference>
<evidence type="ECO:0000256" key="5">
    <source>
        <dbReference type="ARBA" id="ARBA00022989"/>
    </source>
</evidence>
<comment type="subcellular location">
    <subcellularLocation>
        <location evidence="1">Virion membrane</location>
        <topology evidence="1">Single-pass membrane protein</topology>
    </subcellularLocation>
</comment>
<evidence type="ECO:0000256" key="9">
    <source>
        <dbReference type="SAM" id="Phobius"/>
    </source>
</evidence>
<comment type="function">
    <text evidence="8">Component of the entry fusion complex (EFC), which consists of 11 proteins. During cell infection, this complex mediates entry of the virion core into the host cytoplasm by a two-step mechanism consisting of lipid mixing of the viral and cellular membranes and subsequent pore formation.</text>
</comment>
<organism evidence="10 11">
    <name type="scientific">Goatpox virus FZ</name>
    <dbReference type="NCBI Taxonomy" id="1416740"/>
    <lineage>
        <taxon>Viruses</taxon>
        <taxon>Varidnaviria</taxon>
        <taxon>Bamfordvirae</taxon>
        <taxon>Nucleocytoviricota</taxon>
        <taxon>Pokkesviricetes</taxon>
        <taxon>Chitovirales</taxon>
        <taxon>Poxviridae</taxon>
        <taxon>Chordopoxvirinae</taxon>
        <taxon>Capripoxvirus</taxon>
        <taxon>Capripoxvirus goatpox</taxon>
        <taxon>Goatpox virus</taxon>
    </lineage>
</organism>
<evidence type="ECO:0000313" key="10">
    <source>
        <dbReference type="EMBL" id="AGZ95375.1"/>
    </source>
</evidence>
<evidence type="ECO:0000256" key="8">
    <source>
        <dbReference type="ARBA" id="ARBA00034668"/>
    </source>
</evidence>
<gene>
    <name evidence="10" type="primary">GTPV056</name>
</gene>
<evidence type="ECO:0000256" key="3">
    <source>
        <dbReference type="ARBA" id="ARBA00022879"/>
    </source>
</evidence>
<evidence type="ECO:0000313" key="11">
    <source>
        <dbReference type="Proteomes" id="UP000134642"/>
    </source>
</evidence>
<reference evidence="10 11" key="1">
    <citation type="journal article" date="2014" name="Vet. Microbiol.">
        <title>Complete genome sequence analysis of goatpox virus isolated from China shows high variation.</title>
        <authorList>
            <person name="Zeng X."/>
            <person name="Chi X."/>
            <person name="Li W."/>
            <person name="Hao W."/>
            <person name="Li M."/>
            <person name="Huang X."/>
            <person name="Huang Y."/>
            <person name="Rock D.L."/>
            <person name="Luo S."/>
            <person name="Wang S."/>
        </authorList>
    </citation>
    <scope>NUCLEOTIDE SEQUENCE [LARGE SCALE GENOMIC DNA]</scope>
    <source>
        <strain evidence="10">FZ</strain>
    </source>
</reference>
<evidence type="ECO:0000256" key="4">
    <source>
        <dbReference type="ARBA" id="ARBA00022921"/>
    </source>
</evidence>
<sequence length="245" mass="26855">MGAAASIQTTVNTLNEKISSKLEQTAEATSEAKCDIEIGSIVFRQNKGCNVTVKNLCSSKAESQLDAILKAATETYDLLTPDQKAYVPGLMTAALNIQTSVNTVVKDFETYVKQKCTSKSVIDNKLKIHNIFIDECAAPTGTTTNFEFINSGTSQGICAIKTLMDVTTKASTKISPSQSSGYGYQFYIIAAVVVILSMVFLYYVKKMLFTSTKDKIKIILANKPEVHWTSYLDTFFSNTPTIIEK</sequence>
<keyword evidence="7" id="KW-1015">Disulfide bond</keyword>
<evidence type="ECO:0000256" key="7">
    <source>
        <dbReference type="ARBA" id="ARBA00023157"/>
    </source>
</evidence>
<name>A0A075CL66_9POXV</name>
<keyword evidence="3 10" id="KW-0946">Virion</keyword>
<dbReference type="EMBL" id="KC951854">
    <property type="protein sequence ID" value="AGZ95375.1"/>
    <property type="molecule type" value="Genomic_DNA"/>
</dbReference>
<keyword evidence="3 10" id="KW-0261">Viral envelope protein</keyword>
<dbReference type="GO" id="GO:0019031">
    <property type="term" value="C:viral envelope"/>
    <property type="evidence" value="ECO:0007669"/>
    <property type="project" value="UniProtKB-KW"/>
</dbReference>
<keyword evidence="6 9" id="KW-0472">Membrane</keyword>
<keyword evidence="5 9" id="KW-1133">Transmembrane helix</keyword>
<evidence type="ECO:0000256" key="1">
    <source>
        <dbReference type="ARBA" id="ARBA00004381"/>
    </source>
</evidence>
<evidence type="ECO:0000256" key="6">
    <source>
        <dbReference type="ARBA" id="ARBA00023136"/>
    </source>
</evidence>
<dbReference type="GO" id="GO:0055036">
    <property type="term" value="C:virion membrane"/>
    <property type="evidence" value="ECO:0007669"/>
    <property type="project" value="UniProtKB-SubCell"/>
</dbReference>
<keyword evidence="4" id="KW-0426">Late protein</keyword>